<proteinExistence type="predicted"/>
<sequence>MNGWRAALRIAWREARRSRGRSALVIALILVPVAALSFAAIVYDSTELTPDEDATRHMGAAEALVRWPRGGPVIQQPDQLLGIPAGKDEGRQPSEERLKALLPDSQLLSVQRTGINIRTTAGVGRADAR</sequence>
<dbReference type="RefSeq" id="WP_167976031.1">
    <property type="nucleotide sequence ID" value="NZ_VSRL01000081.1"/>
</dbReference>
<evidence type="ECO:0000313" key="1">
    <source>
        <dbReference type="EMBL" id="NKE59373.1"/>
    </source>
</evidence>
<accession>A0ABX1FK63</accession>
<evidence type="ECO:0008006" key="3">
    <source>
        <dbReference type="Google" id="ProtNLM"/>
    </source>
</evidence>
<protein>
    <recommendedName>
        <fullName evidence="3">ABC transporter permease</fullName>
    </recommendedName>
</protein>
<organism evidence="1 2">
    <name type="scientific">Lentzea indica</name>
    <dbReference type="NCBI Taxonomy" id="2604800"/>
    <lineage>
        <taxon>Bacteria</taxon>
        <taxon>Bacillati</taxon>
        <taxon>Actinomycetota</taxon>
        <taxon>Actinomycetes</taxon>
        <taxon>Pseudonocardiales</taxon>
        <taxon>Pseudonocardiaceae</taxon>
        <taxon>Lentzea</taxon>
    </lineage>
</organism>
<gene>
    <name evidence="1" type="ORF">FXN61_22190</name>
</gene>
<keyword evidence="2" id="KW-1185">Reference proteome</keyword>
<evidence type="ECO:0000313" key="2">
    <source>
        <dbReference type="Proteomes" id="UP001515943"/>
    </source>
</evidence>
<name>A0ABX1FK63_9PSEU</name>
<comment type="caution">
    <text evidence="1">The sequence shown here is derived from an EMBL/GenBank/DDBJ whole genome shotgun (WGS) entry which is preliminary data.</text>
</comment>
<dbReference type="EMBL" id="VSRL01000081">
    <property type="protein sequence ID" value="NKE59373.1"/>
    <property type="molecule type" value="Genomic_DNA"/>
</dbReference>
<dbReference type="Proteomes" id="UP001515943">
    <property type="component" value="Unassembled WGS sequence"/>
</dbReference>
<reference evidence="1 2" key="1">
    <citation type="submission" date="2019-08" db="EMBL/GenBank/DDBJ databases">
        <title>Lentzea from Indian Himalayas.</title>
        <authorList>
            <person name="Mandal S."/>
            <person name="Mallick Gupta A."/>
            <person name="Maiti P.K."/>
            <person name="Sarkar J."/>
            <person name="Mandal S."/>
        </authorList>
    </citation>
    <scope>NUCLEOTIDE SEQUENCE [LARGE SCALE GENOMIC DNA]</scope>
    <source>
        <strain evidence="1 2">PSKA42</strain>
    </source>
</reference>